<name>W7UCX3_RUMFL</name>
<reference evidence="1 2" key="1">
    <citation type="journal article" date="2014" name="PLoS ONE">
        <title>Rumen cellulosomics: divergent fiber-degrading strategies revealed by comparative genome-wide analysis of six ruminococcal strains.</title>
        <authorList>
            <person name="Dassa B."/>
            <person name="Borovok I."/>
            <person name="Ruimy-Israeli V."/>
            <person name="Lamed R."/>
            <person name="Flint H.J."/>
            <person name="Duncan S.H."/>
            <person name="Henrissat B."/>
            <person name="Coutinho P."/>
            <person name="Morrison M."/>
            <person name="Mosoni P."/>
            <person name="Yeoman C.J."/>
            <person name="White B.A."/>
            <person name="Bayer E.A."/>
        </authorList>
    </citation>
    <scope>NUCLEOTIDE SEQUENCE [LARGE SCALE GENOMIC DNA]</scope>
    <source>
        <strain evidence="1 2">007c</strain>
    </source>
</reference>
<accession>W7UCX3</accession>
<dbReference type="Proteomes" id="UP000019365">
    <property type="component" value="Unassembled WGS sequence"/>
</dbReference>
<organism evidence="1 2">
    <name type="scientific">Ruminococcus flavefaciens 007c</name>
    <dbReference type="NCBI Taxonomy" id="1341157"/>
    <lineage>
        <taxon>Bacteria</taxon>
        <taxon>Bacillati</taxon>
        <taxon>Bacillota</taxon>
        <taxon>Clostridia</taxon>
        <taxon>Eubacteriales</taxon>
        <taxon>Oscillospiraceae</taxon>
        <taxon>Ruminococcus</taxon>
    </lineage>
</organism>
<dbReference type="AlphaFoldDB" id="W7UCX3"/>
<dbReference type="RefSeq" id="WP_037300055.1">
    <property type="nucleotide sequence ID" value="NZ_ATAX01000028.1"/>
</dbReference>
<evidence type="ECO:0008006" key="3">
    <source>
        <dbReference type="Google" id="ProtNLM"/>
    </source>
</evidence>
<comment type="caution">
    <text evidence="1">The sequence shown here is derived from an EMBL/GenBank/DDBJ whole genome shotgun (WGS) entry which is preliminary data.</text>
</comment>
<sequence>MFIYGFPVMGLQYMTRADELFRMAADNRTPRVWNGDKWLCLCGTENSTNFCPECGAKAPVKPWKCSCGRDCTTNFCPDCGAKAP</sequence>
<dbReference type="EMBL" id="ATAX01000028">
    <property type="protein sequence ID" value="EWM52921.1"/>
    <property type="molecule type" value="Genomic_DNA"/>
</dbReference>
<proteinExistence type="predicted"/>
<keyword evidence="2" id="KW-1185">Reference proteome</keyword>
<evidence type="ECO:0000313" key="1">
    <source>
        <dbReference type="EMBL" id="EWM52921.1"/>
    </source>
</evidence>
<protein>
    <recommendedName>
        <fullName evidence="3">DZANK-type domain-containing protein</fullName>
    </recommendedName>
</protein>
<gene>
    <name evidence="1" type="ORF">RF007C_15010</name>
</gene>
<dbReference type="OrthoDB" id="9764015at2"/>
<dbReference type="PATRIC" id="fig|1341157.4.peg.2399"/>
<evidence type="ECO:0000313" key="2">
    <source>
        <dbReference type="Proteomes" id="UP000019365"/>
    </source>
</evidence>